<dbReference type="EMBL" id="JARQZJ010000035">
    <property type="protein sequence ID" value="KAK9876183.1"/>
    <property type="molecule type" value="Genomic_DNA"/>
</dbReference>
<evidence type="ECO:0000313" key="2">
    <source>
        <dbReference type="Proteomes" id="UP001431783"/>
    </source>
</evidence>
<reference evidence="1 2" key="1">
    <citation type="submission" date="2023-03" db="EMBL/GenBank/DDBJ databases">
        <title>Genome insight into feeding habits of ladybird beetles.</title>
        <authorList>
            <person name="Li H.-S."/>
            <person name="Huang Y.-H."/>
            <person name="Pang H."/>
        </authorList>
    </citation>
    <scope>NUCLEOTIDE SEQUENCE [LARGE SCALE GENOMIC DNA]</scope>
    <source>
        <strain evidence="1">SYSU_2023b</strain>
        <tissue evidence="1">Whole body</tissue>
    </source>
</reference>
<accession>A0AAW1U674</accession>
<dbReference type="AlphaFoldDB" id="A0AAW1U674"/>
<organism evidence="1 2">
    <name type="scientific">Henosepilachna vigintioctopunctata</name>
    <dbReference type="NCBI Taxonomy" id="420089"/>
    <lineage>
        <taxon>Eukaryota</taxon>
        <taxon>Metazoa</taxon>
        <taxon>Ecdysozoa</taxon>
        <taxon>Arthropoda</taxon>
        <taxon>Hexapoda</taxon>
        <taxon>Insecta</taxon>
        <taxon>Pterygota</taxon>
        <taxon>Neoptera</taxon>
        <taxon>Endopterygota</taxon>
        <taxon>Coleoptera</taxon>
        <taxon>Polyphaga</taxon>
        <taxon>Cucujiformia</taxon>
        <taxon>Coccinelloidea</taxon>
        <taxon>Coccinellidae</taxon>
        <taxon>Epilachninae</taxon>
        <taxon>Epilachnini</taxon>
        <taxon>Henosepilachna</taxon>
    </lineage>
</organism>
<gene>
    <name evidence="1" type="ORF">WA026_011301</name>
</gene>
<name>A0AAW1U674_9CUCU</name>
<sequence length="119" mass="15043">MYRKYGSLSNYTGSSQWPSVDYWPYYSPYRYWTYGSLYKPYYNYLRYNFSSLPLYRSYYLESWFDRYIDWCYHLWPRYTSMSRYSSDLGTISLPISRRSFWYWPTYYPRVSTELAYRML</sequence>
<proteinExistence type="predicted"/>
<evidence type="ECO:0000313" key="1">
    <source>
        <dbReference type="EMBL" id="KAK9876183.1"/>
    </source>
</evidence>
<protein>
    <submittedName>
        <fullName evidence="1">Uncharacterized protein</fullName>
    </submittedName>
</protein>
<dbReference type="Proteomes" id="UP001431783">
    <property type="component" value="Unassembled WGS sequence"/>
</dbReference>
<keyword evidence="2" id="KW-1185">Reference proteome</keyword>
<comment type="caution">
    <text evidence="1">The sequence shown here is derived from an EMBL/GenBank/DDBJ whole genome shotgun (WGS) entry which is preliminary data.</text>
</comment>